<dbReference type="InterPro" id="IPR001709">
    <property type="entry name" value="Flavoprot_Pyr_Nucl_cyt_Rdtase"/>
</dbReference>
<dbReference type="InterPro" id="IPR001433">
    <property type="entry name" value="OxRdtase_FAD/NAD-bd"/>
</dbReference>
<gene>
    <name evidence="8" type="ORF">AAG570_005422</name>
</gene>
<sequence>NYLPGETVGILPKNPASEVNSLLECLGLVNKQSKFLETSICPKTTKKKAAVPNYIPKISTIKDILETCVEIRAVPKKVFLRALSECASDSREKRRLAELCSREGWADYNEHIVEARRTLLDILQCFSSCSPPFSLLLEHLPRLCPRPYSIASSPLKCSDKIRVVLSVVETADGKRGVCSDWLHQTCQPLLDLSAKFELLQISQNSPKVQIPLFLRKSSDFRVPEDVCIPLVMIGPGTGVAPFIGFLEHRQLQCENTKLNQDNWLFFGCRYKEKDFIFKLVFLKTDSRHFCGVTLKK</sequence>
<comment type="cofactor">
    <cofactor evidence="1">
        <name>FAD</name>
        <dbReference type="ChEBI" id="CHEBI:57692"/>
    </cofactor>
</comment>
<proteinExistence type="predicted"/>
<keyword evidence="2" id="KW-0285">Flavoprotein</keyword>
<feature type="domain" description="FAD-binding FR-type" evidence="7">
    <location>
        <begin position="1"/>
        <end position="223"/>
    </location>
</feature>
<dbReference type="InterPro" id="IPR039261">
    <property type="entry name" value="FNR_nucleotide-bd"/>
</dbReference>
<dbReference type="FunFam" id="1.20.990.10:FF:000007">
    <property type="entry name" value="Methionine synthase reductase"/>
    <property type="match status" value="1"/>
</dbReference>
<keyword evidence="4" id="KW-0560">Oxidoreductase</keyword>
<dbReference type="PANTHER" id="PTHR19384">
    <property type="entry name" value="NITRIC OXIDE SYNTHASE-RELATED"/>
    <property type="match status" value="1"/>
</dbReference>
<evidence type="ECO:0000313" key="9">
    <source>
        <dbReference type="Proteomes" id="UP001558652"/>
    </source>
</evidence>
<keyword evidence="3" id="KW-0274">FAD</keyword>
<keyword evidence="9" id="KW-1185">Reference proteome</keyword>
<dbReference type="Pfam" id="PF00175">
    <property type="entry name" value="NAD_binding_1"/>
    <property type="match status" value="1"/>
</dbReference>
<dbReference type="EMBL" id="JBFDAA010000018">
    <property type="protein sequence ID" value="KAL1115927.1"/>
    <property type="molecule type" value="Genomic_DNA"/>
</dbReference>
<evidence type="ECO:0000313" key="8">
    <source>
        <dbReference type="EMBL" id="KAL1115927.1"/>
    </source>
</evidence>
<dbReference type="InterPro" id="IPR023173">
    <property type="entry name" value="NADPH_Cyt_P450_Rdtase_alpha"/>
</dbReference>
<dbReference type="Pfam" id="PF00667">
    <property type="entry name" value="FAD_binding_1"/>
    <property type="match status" value="1"/>
</dbReference>
<name>A0ABD0XXD5_9HEMI</name>
<dbReference type="Proteomes" id="UP001558652">
    <property type="component" value="Unassembled WGS sequence"/>
</dbReference>
<dbReference type="Gene3D" id="3.40.50.80">
    <property type="entry name" value="Nucleotide-binding domain of ferredoxin-NADP reductase (FNR) module"/>
    <property type="match status" value="1"/>
</dbReference>
<dbReference type="Gene3D" id="1.20.990.10">
    <property type="entry name" value="NADPH-cytochrome p450 Reductase, Chain A, domain 3"/>
    <property type="match status" value="1"/>
</dbReference>
<protein>
    <recommendedName>
        <fullName evidence="6">Methionine synthase reductase</fullName>
        <ecNumber evidence="5">1.16.1.8</ecNumber>
    </recommendedName>
</protein>
<comment type="caution">
    <text evidence="8">The sequence shown here is derived from an EMBL/GenBank/DDBJ whole genome shotgun (WGS) entry which is preliminary data.</text>
</comment>
<reference evidence="8 9" key="1">
    <citation type="submission" date="2024-07" db="EMBL/GenBank/DDBJ databases">
        <title>Chromosome-level genome assembly of the water stick insect Ranatra chinensis (Heteroptera: Nepidae).</title>
        <authorList>
            <person name="Liu X."/>
        </authorList>
    </citation>
    <scope>NUCLEOTIDE SEQUENCE [LARGE SCALE GENOMIC DNA]</scope>
    <source>
        <strain evidence="8">Cailab_2021Rc</strain>
        <tissue evidence="8">Muscle</tissue>
    </source>
</reference>
<dbReference type="EC" id="1.16.1.8" evidence="5"/>
<dbReference type="PROSITE" id="PS51384">
    <property type="entry name" value="FAD_FR"/>
    <property type="match status" value="1"/>
</dbReference>
<dbReference type="PANTHER" id="PTHR19384:SF84">
    <property type="entry name" value="METHIONINE SYNTHASE REDUCTASE"/>
    <property type="match status" value="1"/>
</dbReference>
<dbReference type="InterPro" id="IPR003097">
    <property type="entry name" value="CysJ-like_FAD-binding"/>
</dbReference>
<dbReference type="AlphaFoldDB" id="A0ABD0XXD5"/>
<dbReference type="SUPFAM" id="SSF63380">
    <property type="entry name" value="Riboflavin synthase domain-like"/>
    <property type="match status" value="1"/>
</dbReference>
<dbReference type="Gene3D" id="2.40.30.10">
    <property type="entry name" value="Translation factors"/>
    <property type="match status" value="1"/>
</dbReference>
<evidence type="ECO:0000256" key="2">
    <source>
        <dbReference type="ARBA" id="ARBA00022630"/>
    </source>
</evidence>
<organism evidence="8 9">
    <name type="scientific">Ranatra chinensis</name>
    <dbReference type="NCBI Taxonomy" id="642074"/>
    <lineage>
        <taxon>Eukaryota</taxon>
        <taxon>Metazoa</taxon>
        <taxon>Ecdysozoa</taxon>
        <taxon>Arthropoda</taxon>
        <taxon>Hexapoda</taxon>
        <taxon>Insecta</taxon>
        <taxon>Pterygota</taxon>
        <taxon>Neoptera</taxon>
        <taxon>Paraneoptera</taxon>
        <taxon>Hemiptera</taxon>
        <taxon>Heteroptera</taxon>
        <taxon>Panheteroptera</taxon>
        <taxon>Nepomorpha</taxon>
        <taxon>Nepidae</taxon>
        <taxon>Ranatrinae</taxon>
        <taxon>Ranatra</taxon>
    </lineage>
</organism>
<evidence type="ECO:0000256" key="6">
    <source>
        <dbReference type="ARBA" id="ARBA00040659"/>
    </source>
</evidence>
<evidence type="ECO:0000256" key="3">
    <source>
        <dbReference type="ARBA" id="ARBA00022827"/>
    </source>
</evidence>
<dbReference type="GO" id="GO:0030586">
    <property type="term" value="F:[methionine synthase] reductase (NADPH) activity"/>
    <property type="evidence" value="ECO:0007669"/>
    <property type="project" value="UniProtKB-EC"/>
</dbReference>
<feature type="non-terminal residue" evidence="8">
    <location>
        <position position="1"/>
    </location>
</feature>
<evidence type="ECO:0000256" key="1">
    <source>
        <dbReference type="ARBA" id="ARBA00001974"/>
    </source>
</evidence>
<dbReference type="PRINTS" id="PR00371">
    <property type="entry name" value="FPNCR"/>
</dbReference>
<dbReference type="SUPFAM" id="SSF52343">
    <property type="entry name" value="Ferredoxin reductase-like, C-terminal NADP-linked domain"/>
    <property type="match status" value="1"/>
</dbReference>
<evidence type="ECO:0000259" key="7">
    <source>
        <dbReference type="PROSITE" id="PS51384"/>
    </source>
</evidence>
<accession>A0ABD0XXD5</accession>
<dbReference type="InterPro" id="IPR017927">
    <property type="entry name" value="FAD-bd_FR_type"/>
</dbReference>
<dbReference type="InterPro" id="IPR017938">
    <property type="entry name" value="Riboflavin_synthase-like_b-brl"/>
</dbReference>
<evidence type="ECO:0000256" key="4">
    <source>
        <dbReference type="ARBA" id="ARBA00023002"/>
    </source>
</evidence>
<evidence type="ECO:0000256" key="5">
    <source>
        <dbReference type="ARBA" id="ARBA00039088"/>
    </source>
</evidence>